<evidence type="ECO:0000313" key="3">
    <source>
        <dbReference type="Ensembl" id="ENSSDAP00000023326.1"/>
    </source>
</evidence>
<keyword evidence="4" id="KW-1185">Reference proteome</keyword>
<feature type="domain" description="SS18 N-terminal" evidence="2">
    <location>
        <begin position="24"/>
        <end position="75"/>
    </location>
</feature>
<sequence length="88" mass="10579">LTTTFKPIWLLVGKKKEKQWFSKHFLEENNLLIHHFRDLMQYQNKSQVAECTYYYHILCTNILYLITLTEASPTNPQKRALEVTMNFI</sequence>
<dbReference type="Proteomes" id="UP000694422">
    <property type="component" value="Unplaced"/>
</dbReference>
<dbReference type="Ensembl" id="ENSSDAT00000026696.1">
    <property type="protein sequence ID" value="ENSSDAP00000023326.1"/>
    <property type="gene ID" value="ENSSDAG00000021248.1"/>
</dbReference>
<dbReference type="InterPro" id="IPR007726">
    <property type="entry name" value="SS18_N"/>
</dbReference>
<protein>
    <recommendedName>
        <fullName evidence="2">SS18 N-terminal domain-containing protein</fullName>
    </recommendedName>
</protein>
<proteinExistence type="inferred from homology"/>
<accession>A0A8C9QJN3</accession>
<evidence type="ECO:0000259" key="2">
    <source>
        <dbReference type="Pfam" id="PF05030"/>
    </source>
</evidence>
<evidence type="ECO:0000313" key="4">
    <source>
        <dbReference type="Proteomes" id="UP000694422"/>
    </source>
</evidence>
<reference evidence="3" key="1">
    <citation type="submission" date="2025-08" db="UniProtKB">
        <authorList>
            <consortium name="Ensembl"/>
        </authorList>
    </citation>
    <scope>IDENTIFICATION</scope>
</reference>
<dbReference type="AlphaFoldDB" id="A0A8C9QJN3"/>
<name>A0A8C9QJN3_SPEDA</name>
<dbReference type="Pfam" id="PF05030">
    <property type="entry name" value="SSXT"/>
    <property type="match status" value="1"/>
</dbReference>
<reference evidence="3" key="2">
    <citation type="submission" date="2025-09" db="UniProtKB">
        <authorList>
            <consortium name="Ensembl"/>
        </authorList>
    </citation>
    <scope>IDENTIFICATION</scope>
</reference>
<evidence type="ECO:0000256" key="1">
    <source>
        <dbReference type="ARBA" id="ARBA00007945"/>
    </source>
</evidence>
<organism evidence="3 4">
    <name type="scientific">Spermophilus dauricus</name>
    <name type="common">Daurian ground squirrel</name>
    <dbReference type="NCBI Taxonomy" id="99837"/>
    <lineage>
        <taxon>Eukaryota</taxon>
        <taxon>Metazoa</taxon>
        <taxon>Chordata</taxon>
        <taxon>Craniata</taxon>
        <taxon>Vertebrata</taxon>
        <taxon>Euteleostomi</taxon>
        <taxon>Mammalia</taxon>
        <taxon>Eutheria</taxon>
        <taxon>Euarchontoglires</taxon>
        <taxon>Glires</taxon>
        <taxon>Rodentia</taxon>
        <taxon>Sciuromorpha</taxon>
        <taxon>Sciuridae</taxon>
        <taxon>Xerinae</taxon>
        <taxon>Marmotini</taxon>
        <taxon>Spermophilus</taxon>
    </lineage>
</organism>
<comment type="similarity">
    <text evidence="1">Belongs to the SS18 family.</text>
</comment>